<reference evidence="1" key="1">
    <citation type="journal article" date="2014" name="Front. Microbiol.">
        <title>High frequency of phylogenetically diverse reductive dehalogenase-homologous genes in deep subseafloor sedimentary metagenomes.</title>
        <authorList>
            <person name="Kawai M."/>
            <person name="Futagami T."/>
            <person name="Toyoda A."/>
            <person name="Takaki Y."/>
            <person name="Nishi S."/>
            <person name="Hori S."/>
            <person name="Arai W."/>
            <person name="Tsubouchi T."/>
            <person name="Morono Y."/>
            <person name="Uchiyama I."/>
            <person name="Ito T."/>
            <person name="Fujiyama A."/>
            <person name="Inagaki F."/>
            <person name="Takami H."/>
        </authorList>
    </citation>
    <scope>NUCLEOTIDE SEQUENCE</scope>
    <source>
        <strain evidence="1">Expedition CK06-06</strain>
    </source>
</reference>
<name>X1N6C0_9ZZZZ</name>
<dbReference type="EMBL" id="BARV01018683">
    <property type="protein sequence ID" value="GAI22395.1"/>
    <property type="molecule type" value="Genomic_DNA"/>
</dbReference>
<comment type="caution">
    <text evidence="1">The sequence shown here is derived from an EMBL/GenBank/DDBJ whole genome shotgun (WGS) entry which is preliminary data.</text>
</comment>
<organism evidence="1">
    <name type="scientific">marine sediment metagenome</name>
    <dbReference type="NCBI Taxonomy" id="412755"/>
    <lineage>
        <taxon>unclassified sequences</taxon>
        <taxon>metagenomes</taxon>
        <taxon>ecological metagenomes</taxon>
    </lineage>
</organism>
<accession>X1N6C0</accession>
<evidence type="ECO:0000313" key="1">
    <source>
        <dbReference type="EMBL" id="GAI22395.1"/>
    </source>
</evidence>
<protein>
    <submittedName>
        <fullName evidence="1">Uncharacterized protein</fullName>
    </submittedName>
</protein>
<sequence length="116" mass="11841">MGNNSGLVALLGLGVLYALSKKNGVLPAGGWTPAPDITIILEDTDIPAEENGGGGGGARNGNGGVPIVTLPRVPTFVHPVYVPPTPYVPPVRPKRPIIIKIPTLPGFTPAEEGFGA</sequence>
<dbReference type="AlphaFoldDB" id="X1N6C0"/>
<proteinExistence type="predicted"/>
<feature type="non-terminal residue" evidence="1">
    <location>
        <position position="116"/>
    </location>
</feature>
<gene>
    <name evidence="1" type="ORF">S06H3_31533</name>
</gene>